<dbReference type="InterPro" id="IPR051791">
    <property type="entry name" value="Pra-immunoreactive"/>
</dbReference>
<feature type="transmembrane region" description="Helical" evidence="8">
    <location>
        <begin position="349"/>
        <end position="371"/>
    </location>
</feature>
<keyword evidence="3 8" id="KW-0812">Transmembrane</keyword>
<dbReference type="RefSeq" id="WP_119911000.1">
    <property type="nucleotide sequence ID" value="NZ_QZCH01000014.1"/>
</dbReference>
<dbReference type="OrthoDB" id="5524449at2"/>
<dbReference type="InterPro" id="IPR001623">
    <property type="entry name" value="DnaJ_domain"/>
</dbReference>
<feature type="region of interest" description="Disordered" evidence="7">
    <location>
        <begin position="49"/>
        <end position="78"/>
    </location>
</feature>
<keyword evidence="11" id="KW-1185">Reference proteome</keyword>
<evidence type="ECO:0000256" key="7">
    <source>
        <dbReference type="SAM" id="MobiDB-lite"/>
    </source>
</evidence>
<keyword evidence="2" id="KW-1003">Cell membrane</keyword>
<feature type="transmembrane region" description="Helical" evidence="8">
    <location>
        <begin position="321"/>
        <end position="342"/>
    </location>
</feature>
<keyword evidence="6" id="KW-0143">Chaperone</keyword>
<feature type="domain" description="J" evidence="9">
    <location>
        <begin position="2"/>
        <end position="63"/>
    </location>
</feature>
<dbReference type="EMBL" id="QZCH01000014">
    <property type="protein sequence ID" value="RJG42799.1"/>
    <property type="molecule type" value="Genomic_DNA"/>
</dbReference>
<reference evidence="10 11" key="1">
    <citation type="submission" date="2018-09" db="EMBL/GenBank/DDBJ databases">
        <authorList>
            <person name="Wang F."/>
        </authorList>
    </citation>
    <scope>NUCLEOTIDE SEQUENCE [LARGE SCALE GENOMIC DNA]</scope>
    <source>
        <strain evidence="10 11">PLHSC7-2</strain>
    </source>
</reference>
<evidence type="ECO:0000256" key="2">
    <source>
        <dbReference type="ARBA" id="ARBA00022475"/>
    </source>
</evidence>
<evidence type="ECO:0000313" key="11">
    <source>
        <dbReference type="Proteomes" id="UP000283255"/>
    </source>
</evidence>
<evidence type="ECO:0000256" key="1">
    <source>
        <dbReference type="ARBA" id="ARBA00004651"/>
    </source>
</evidence>
<evidence type="ECO:0000256" key="3">
    <source>
        <dbReference type="ARBA" id="ARBA00022692"/>
    </source>
</evidence>
<dbReference type="Pfam" id="PF06271">
    <property type="entry name" value="RDD"/>
    <property type="match status" value="1"/>
</dbReference>
<dbReference type="GO" id="GO:0005886">
    <property type="term" value="C:plasma membrane"/>
    <property type="evidence" value="ECO:0007669"/>
    <property type="project" value="UniProtKB-SubCell"/>
</dbReference>
<evidence type="ECO:0000256" key="5">
    <source>
        <dbReference type="ARBA" id="ARBA00023136"/>
    </source>
</evidence>
<protein>
    <recommendedName>
        <fullName evidence="9">J domain-containing protein</fullName>
    </recommendedName>
</protein>
<dbReference type="PANTHER" id="PTHR36115:SF4">
    <property type="entry name" value="MEMBRANE PROTEIN"/>
    <property type="match status" value="1"/>
</dbReference>
<dbReference type="PROSITE" id="PS50076">
    <property type="entry name" value="DNAJ_2"/>
    <property type="match status" value="1"/>
</dbReference>
<organism evidence="10 11">
    <name type="scientific">Motilimonas pumila</name>
    <dbReference type="NCBI Taxonomy" id="2303987"/>
    <lineage>
        <taxon>Bacteria</taxon>
        <taxon>Pseudomonadati</taxon>
        <taxon>Pseudomonadota</taxon>
        <taxon>Gammaproteobacteria</taxon>
        <taxon>Alteromonadales</taxon>
        <taxon>Alteromonadales genera incertae sedis</taxon>
        <taxon>Motilimonas</taxon>
    </lineage>
</organism>
<sequence length="439" mass="49206">MSAWQILAIEPTDDLKTLKKTYAVALKKAKPDEDPEGFQAVHSAYKQLSKQLKQQRKASKAASQPQPTDAPLHPQESTIGQSHATSLGQVLDDDAQAESERSLQPQSPIEIDIEKCDTQPDEDIKPAQAVMIDIEAEPVAEMPAEPEPVRLEVTPEDDIEIYQPTDHDAGAELPDVDALIAQAQAALELNDTQQTREVFEQIFEISGLLGFGEGQKLSQQVFAICLAQLAEHKGKAYCLQGQLAGLLCYHFNWLSERQSLETHFELAATDKMLSAFDKRIREAEQDDKYSAIEQRWQQRAQKKAEEAQAAAQRRASVFTRLLAFMIDITLVVVVCILLHALLDLLGVNFGIGYSLSAALGYFIGCEIQWAQTFGKRWLKMKVVDGNGNPPSALLVLWRTVALFISFGLIKLFFLHMYFWFKGRALHDPISRTDVWKETR</sequence>
<dbReference type="InterPro" id="IPR036869">
    <property type="entry name" value="J_dom_sf"/>
</dbReference>
<proteinExistence type="predicted"/>
<reference evidence="10 11" key="2">
    <citation type="submission" date="2019-01" db="EMBL/GenBank/DDBJ databases">
        <title>Motilimonas pumilus sp. nov., isolated from the gut of sea cucumber (Apostichopus japonicus).</title>
        <authorList>
            <person name="Wang F.-Q."/>
            <person name="Ren L.-H."/>
            <person name="Lin Y.-W."/>
            <person name="Sun G.-H."/>
            <person name="Du Z.-J."/>
            <person name="Zhao J.-X."/>
            <person name="Liu X.-J."/>
            <person name="Liu L.-J."/>
        </authorList>
    </citation>
    <scope>NUCLEOTIDE SEQUENCE [LARGE SCALE GENOMIC DNA]</scope>
    <source>
        <strain evidence="10 11">PLHSC7-2</strain>
    </source>
</reference>
<dbReference type="SUPFAM" id="SSF46565">
    <property type="entry name" value="Chaperone J-domain"/>
    <property type="match status" value="1"/>
</dbReference>
<comment type="caution">
    <text evidence="10">The sequence shown here is derived from an EMBL/GenBank/DDBJ whole genome shotgun (WGS) entry which is preliminary data.</text>
</comment>
<dbReference type="Gene3D" id="1.10.287.110">
    <property type="entry name" value="DnaJ domain"/>
    <property type="match status" value="1"/>
</dbReference>
<keyword evidence="5 8" id="KW-0472">Membrane</keyword>
<accession>A0A418YE48</accession>
<evidence type="ECO:0000256" key="6">
    <source>
        <dbReference type="ARBA" id="ARBA00023186"/>
    </source>
</evidence>
<name>A0A418YE48_9GAMM</name>
<keyword evidence="4 8" id="KW-1133">Transmembrane helix</keyword>
<gene>
    <name evidence="10" type="ORF">D1Z90_11965</name>
</gene>
<evidence type="ECO:0000256" key="4">
    <source>
        <dbReference type="ARBA" id="ARBA00022989"/>
    </source>
</evidence>
<dbReference type="PANTHER" id="PTHR36115">
    <property type="entry name" value="PROLINE-RICH ANTIGEN HOMOLOG-RELATED"/>
    <property type="match status" value="1"/>
</dbReference>
<evidence type="ECO:0000259" key="9">
    <source>
        <dbReference type="PROSITE" id="PS50076"/>
    </source>
</evidence>
<dbReference type="Proteomes" id="UP000283255">
    <property type="component" value="Unassembled WGS sequence"/>
</dbReference>
<comment type="subcellular location">
    <subcellularLocation>
        <location evidence="1">Cell membrane</location>
        <topology evidence="1">Multi-pass membrane protein</topology>
    </subcellularLocation>
</comment>
<evidence type="ECO:0000313" key="10">
    <source>
        <dbReference type="EMBL" id="RJG42799.1"/>
    </source>
</evidence>
<dbReference type="AlphaFoldDB" id="A0A418YE48"/>
<dbReference type="InterPro" id="IPR010432">
    <property type="entry name" value="RDD"/>
</dbReference>
<evidence type="ECO:0000256" key="8">
    <source>
        <dbReference type="SAM" id="Phobius"/>
    </source>
</evidence>
<feature type="transmembrane region" description="Helical" evidence="8">
    <location>
        <begin position="391"/>
        <end position="413"/>
    </location>
</feature>